<organism evidence="2">
    <name type="scientific">Drosophila persimilis</name>
    <name type="common">Fruit fly</name>
    <dbReference type="NCBI Taxonomy" id="7234"/>
    <lineage>
        <taxon>Eukaryota</taxon>
        <taxon>Metazoa</taxon>
        <taxon>Ecdysozoa</taxon>
        <taxon>Arthropoda</taxon>
        <taxon>Hexapoda</taxon>
        <taxon>Insecta</taxon>
        <taxon>Pterygota</taxon>
        <taxon>Neoptera</taxon>
        <taxon>Endopterygota</taxon>
        <taxon>Diptera</taxon>
        <taxon>Brachycera</taxon>
        <taxon>Muscomorpha</taxon>
        <taxon>Ephydroidea</taxon>
        <taxon>Drosophilidae</taxon>
        <taxon>Drosophila</taxon>
        <taxon>Sophophora</taxon>
    </lineage>
</organism>
<accession>B4G2C2</accession>
<gene>
    <name evidence="1" type="primary">Dper\GL23885</name>
    <name evidence="1" type="ORF">Dper_GL23885</name>
</gene>
<proteinExistence type="predicted"/>
<evidence type="ECO:0000313" key="1">
    <source>
        <dbReference type="EMBL" id="EDW23967.1"/>
    </source>
</evidence>
<sequence>MSVPVRYSAAAEYAAAVDSGLGEYSTTRRAIPIPTTATARPPAAATYQPLRAGVPIPIPVPTGAGYRVLLPVGGG</sequence>
<protein>
    <submittedName>
        <fullName evidence="1">GL23885</fullName>
    </submittedName>
</protein>
<reference evidence="1 2" key="1">
    <citation type="journal article" date="2007" name="Nature">
        <title>Evolution of genes and genomes on the Drosophila phylogeny.</title>
        <authorList>
            <consortium name="Drosophila 12 Genomes Consortium"/>
            <person name="Clark A.G."/>
            <person name="Eisen M.B."/>
            <person name="Smith D.R."/>
            <person name="Bergman C.M."/>
            <person name="Oliver B."/>
            <person name="Markow T.A."/>
            <person name="Kaufman T.C."/>
            <person name="Kellis M."/>
            <person name="Gelbart W."/>
            <person name="Iyer V.N."/>
            <person name="Pollard D.A."/>
            <person name="Sackton T.B."/>
            <person name="Larracuente A.M."/>
            <person name="Singh N.D."/>
            <person name="Abad J.P."/>
            <person name="Abt D.N."/>
            <person name="Adryan B."/>
            <person name="Aguade M."/>
            <person name="Akashi H."/>
            <person name="Anderson W.W."/>
            <person name="Aquadro C.F."/>
            <person name="Ardell D.H."/>
            <person name="Arguello R."/>
            <person name="Artieri C.G."/>
            <person name="Barbash D.A."/>
            <person name="Barker D."/>
            <person name="Barsanti P."/>
            <person name="Batterham P."/>
            <person name="Batzoglou S."/>
            <person name="Begun D."/>
            <person name="Bhutkar A."/>
            <person name="Blanco E."/>
            <person name="Bosak S.A."/>
            <person name="Bradley R.K."/>
            <person name="Brand A.D."/>
            <person name="Brent M.R."/>
            <person name="Brooks A.N."/>
            <person name="Brown R.H."/>
            <person name="Butlin R.K."/>
            <person name="Caggese C."/>
            <person name="Calvi B.R."/>
            <person name="Bernardo de Carvalho A."/>
            <person name="Caspi A."/>
            <person name="Castrezana S."/>
            <person name="Celniker S.E."/>
            <person name="Chang J.L."/>
            <person name="Chapple C."/>
            <person name="Chatterji S."/>
            <person name="Chinwalla A."/>
            <person name="Civetta A."/>
            <person name="Clifton S.W."/>
            <person name="Comeron J.M."/>
            <person name="Costello J.C."/>
            <person name="Coyne J.A."/>
            <person name="Daub J."/>
            <person name="David R.G."/>
            <person name="Delcher A.L."/>
            <person name="Delehaunty K."/>
            <person name="Do C.B."/>
            <person name="Ebling H."/>
            <person name="Edwards K."/>
            <person name="Eickbush T."/>
            <person name="Evans J.D."/>
            <person name="Filipski A."/>
            <person name="Findeiss S."/>
            <person name="Freyhult E."/>
            <person name="Fulton L."/>
            <person name="Fulton R."/>
            <person name="Garcia A.C."/>
            <person name="Gardiner A."/>
            <person name="Garfield D.A."/>
            <person name="Garvin B.E."/>
            <person name="Gibson G."/>
            <person name="Gilbert D."/>
            <person name="Gnerre S."/>
            <person name="Godfrey J."/>
            <person name="Good R."/>
            <person name="Gotea V."/>
            <person name="Gravely B."/>
            <person name="Greenberg A.J."/>
            <person name="Griffiths-Jones S."/>
            <person name="Gross S."/>
            <person name="Guigo R."/>
            <person name="Gustafson E.A."/>
            <person name="Haerty W."/>
            <person name="Hahn M.W."/>
            <person name="Halligan D.L."/>
            <person name="Halpern A.L."/>
            <person name="Halter G.M."/>
            <person name="Han M.V."/>
            <person name="Heger A."/>
            <person name="Hillier L."/>
            <person name="Hinrichs A.S."/>
            <person name="Holmes I."/>
            <person name="Hoskins R.A."/>
            <person name="Hubisz M.J."/>
            <person name="Hultmark D."/>
            <person name="Huntley M.A."/>
            <person name="Jaffe D.B."/>
            <person name="Jagadeeshan S."/>
            <person name="Jeck W.R."/>
            <person name="Johnson J."/>
            <person name="Jones C.D."/>
            <person name="Jordan W.C."/>
            <person name="Karpen G.H."/>
            <person name="Kataoka E."/>
            <person name="Keightley P.D."/>
            <person name="Kheradpour P."/>
            <person name="Kirkness E.F."/>
            <person name="Koerich L.B."/>
            <person name="Kristiansen K."/>
            <person name="Kudrna D."/>
            <person name="Kulathinal R.J."/>
            <person name="Kumar S."/>
            <person name="Kwok R."/>
            <person name="Lander E."/>
            <person name="Langley C.H."/>
            <person name="Lapoint R."/>
            <person name="Lazzaro B.P."/>
            <person name="Lee S.J."/>
            <person name="Levesque L."/>
            <person name="Li R."/>
            <person name="Lin C.F."/>
            <person name="Lin M.F."/>
            <person name="Lindblad-Toh K."/>
            <person name="Llopart A."/>
            <person name="Long M."/>
            <person name="Low L."/>
            <person name="Lozovsky E."/>
            <person name="Lu J."/>
            <person name="Luo M."/>
            <person name="Machado C.A."/>
            <person name="Makalowski W."/>
            <person name="Marzo M."/>
            <person name="Matsuda M."/>
            <person name="Matzkin L."/>
            <person name="McAllister B."/>
            <person name="McBride C.S."/>
            <person name="McKernan B."/>
            <person name="McKernan K."/>
            <person name="Mendez-Lago M."/>
            <person name="Minx P."/>
            <person name="Mollenhauer M.U."/>
            <person name="Montooth K."/>
            <person name="Mount S.M."/>
            <person name="Mu X."/>
            <person name="Myers E."/>
            <person name="Negre B."/>
            <person name="Newfeld S."/>
            <person name="Nielsen R."/>
            <person name="Noor M.A."/>
            <person name="O'Grady P."/>
            <person name="Pachter L."/>
            <person name="Papaceit M."/>
            <person name="Parisi M.J."/>
            <person name="Parisi M."/>
            <person name="Parts L."/>
            <person name="Pedersen J.S."/>
            <person name="Pesole G."/>
            <person name="Phillippy A.M."/>
            <person name="Ponting C.P."/>
            <person name="Pop M."/>
            <person name="Porcelli D."/>
            <person name="Powell J.R."/>
            <person name="Prohaska S."/>
            <person name="Pruitt K."/>
            <person name="Puig M."/>
            <person name="Quesneville H."/>
            <person name="Ram K.R."/>
            <person name="Rand D."/>
            <person name="Rasmussen M.D."/>
            <person name="Reed L.K."/>
            <person name="Reenan R."/>
            <person name="Reily A."/>
            <person name="Remington K.A."/>
            <person name="Rieger T.T."/>
            <person name="Ritchie M.G."/>
            <person name="Robin C."/>
            <person name="Rogers Y.H."/>
            <person name="Rohde C."/>
            <person name="Rozas J."/>
            <person name="Rubenfield M.J."/>
            <person name="Ruiz A."/>
            <person name="Russo S."/>
            <person name="Salzberg S.L."/>
            <person name="Sanchez-Gracia A."/>
            <person name="Saranga D.J."/>
            <person name="Sato H."/>
            <person name="Schaeffer S.W."/>
            <person name="Schatz M.C."/>
            <person name="Schlenke T."/>
            <person name="Schwartz R."/>
            <person name="Segarra C."/>
            <person name="Singh R.S."/>
            <person name="Sirot L."/>
            <person name="Sirota M."/>
            <person name="Sisneros N.B."/>
            <person name="Smith C.D."/>
            <person name="Smith T.F."/>
            <person name="Spieth J."/>
            <person name="Stage D.E."/>
            <person name="Stark A."/>
            <person name="Stephan W."/>
            <person name="Strausberg R.L."/>
            <person name="Strempel S."/>
            <person name="Sturgill D."/>
            <person name="Sutton G."/>
            <person name="Sutton G.G."/>
            <person name="Tao W."/>
            <person name="Teichmann S."/>
            <person name="Tobari Y.N."/>
            <person name="Tomimura Y."/>
            <person name="Tsolas J.M."/>
            <person name="Valente V.L."/>
            <person name="Venter E."/>
            <person name="Venter J.C."/>
            <person name="Vicario S."/>
            <person name="Vieira F.G."/>
            <person name="Vilella A.J."/>
            <person name="Villasante A."/>
            <person name="Walenz B."/>
            <person name="Wang J."/>
            <person name="Wasserman M."/>
            <person name="Watts T."/>
            <person name="Wilson D."/>
            <person name="Wilson R.K."/>
            <person name="Wing R.A."/>
            <person name="Wolfner M.F."/>
            <person name="Wong A."/>
            <person name="Wong G.K."/>
            <person name="Wu C.I."/>
            <person name="Wu G."/>
            <person name="Yamamoto D."/>
            <person name="Yang H.P."/>
            <person name="Yang S.P."/>
            <person name="Yorke J.A."/>
            <person name="Yoshida K."/>
            <person name="Zdobnov E."/>
            <person name="Zhang P."/>
            <person name="Zhang Y."/>
            <person name="Zimin A.V."/>
            <person name="Baldwin J."/>
            <person name="Abdouelleil A."/>
            <person name="Abdulkadir J."/>
            <person name="Abebe A."/>
            <person name="Abera B."/>
            <person name="Abreu J."/>
            <person name="Acer S.C."/>
            <person name="Aftuck L."/>
            <person name="Alexander A."/>
            <person name="An P."/>
            <person name="Anderson E."/>
            <person name="Anderson S."/>
            <person name="Arachi H."/>
            <person name="Azer M."/>
            <person name="Bachantsang P."/>
            <person name="Barry A."/>
            <person name="Bayul T."/>
            <person name="Berlin A."/>
            <person name="Bessette D."/>
            <person name="Bloom T."/>
            <person name="Blye J."/>
            <person name="Boguslavskiy L."/>
            <person name="Bonnet C."/>
            <person name="Boukhgalter B."/>
            <person name="Bourzgui I."/>
            <person name="Brown A."/>
            <person name="Cahill P."/>
            <person name="Channer S."/>
            <person name="Cheshatsang Y."/>
            <person name="Chuda L."/>
            <person name="Citroen M."/>
            <person name="Collymore A."/>
            <person name="Cooke P."/>
            <person name="Costello M."/>
            <person name="D'Aco K."/>
            <person name="Daza R."/>
            <person name="De Haan G."/>
            <person name="DeGray S."/>
            <person name="DeMaso C."/>
            <person name="Dhargay N."/>
            <person name="Dooley K."/>
            <person name="Dooley E."/>
            <person name="Doricent M."/>
            <person name="Dorje P."/>
            <person name="Dorjee K."/>
            <person name="Dupes A."/>
            <person name="Elong R."/>
            <person name="Falk J."/>
            <person name="Farina A."/>
            <person name="Faro S."/>
            <person name="Ferguson D."/>
            <person name="Fisher S."/>
            <person name="Foley C.D."/>
            <person name="Franke A."/>
            <person name="Friedrich D."/>
            <person name="Gadbois L."/>
            <person name="Gearin G."/>
            <person name="Gearin C.R."/>
            <person name="Giannoukos G."/>
            <person name="Goode T."/>
            <person name="Graham J."/>
            <person name="Grandbois E."/>
            <person name="Grewal S."/>
            <person name="Gyaltsen K."/>
            <person name="Hafez N."/>
            <person name="Hagos B."/>
            <person name="Hall J."/>
            <person name="Henson C."/>
            <person name="Hollinger A."/>
            <person name="Honan T."/>
            <person name="Huard M.D."/>
            <person name="Hughes L."/>
            <person name="Hurhula B."/>
            <person name="Husby M.E."/>
            <person name="Kamat A."/>
            <person name="Kanga B."/>
            <person name="Kashin S."/>
            <person name="Khazanovich D."/>
            <person name="Kisner P."/>
            <person name="Lance K."/>
            <person name="Lara M."/>
            <person name="Lee W."/>
            <person name="Lennon N."/>
            <person name="Letendre F."/>
            <person name="LeVine R."/>
            <person name="Lipovsky A."/>
            <person name="Liu X."/>
            <person name="Liu J."/>
            <person name="Liu S."/>
            <person name="Lokyitsang T."/>
            <person name="Lokyitsang Y."/>
            <person name="Lubonja R."/>
            <person name="Lui A."/>
            <person name="MacDonald P."/>
            <person name="Magnisalis V."/>
            <person name="Maru K."/>
            <person name="Matthews C."/>
            <person name="McCusker W."/>
            <person name="McDonough S."/>
            <person name="Mehta T."/>
            <person name="Meldrim J."/>
            <person name="Meneus L."/>
            <person name="Mihai O."/>
            <person name="Mihalev A."/>
            <person name="Mihova T."/>
            <person name="Mittelman R."/>
            <person name="Mlenga V."/>
            <person name="Montmayeur A."/>
            <person name="Mulrain L."/>
            <person name="Navidi A."/>
            <person name="Naylor J."/>
            <person name="Negash T."/>
            <person name="Nguyen T."/>
            <person name="Nguyen N."/>
            <person name="Nicol R."/>
            <person name="Norbu C."/>
            <person name="Norbu N."/>
            <person name="Novod N."/>
            <person name="O'Neill B."/>
            <person name="Osman S."/>
            <person name="Markiewicz E."/>
            <person name="Oyono O.L."/>
            <person name="Patti C."/>
            <person name="Phunkhang P."/>
            <person name="Pierre F."/>
            <person name="Priest M."/>
            <person name="Raghuraman S."/>
            <person name="Rege F."/>
            <person name="Reyes R."/>
            <person name="Rise C."/>
            <person name="Rogov P."/>
            <person name="Ross K."/>
            <person name="Ryan E."/>
            <person name="Settipalli S."/>
            <person name="Shea T."/>
            <person name="Sherpa N."/>
            <person name="Shi L."/>
            <person name="Shih D."/>
            <person name="Sparrow T."/>
            <person name="Spaulding J."/>
            <person name="Stalker J."/>
            <person name="Stange-Thomann N."/>
            <person name="Stavropoulos S."/>
            <person name="Stone C."/>
            <person name="Strader C."/>
            <person name="Tesfaye S."/>
            <person name="Thomson T."/>
            <person name="Thoulutsang Y."/>
            <person name="Thoulutsang D."/>
            <person name="Topham K."/>
            <person name="Topping I."/>
            <person name="Tsamla T."/>
            <person name="Vassiliev H."/>
            <person name="Vo A."/>
            <person name="Wangchuk T."/>
            <person name="Wangdi T."/>
            <person name="Weiand M."/>
            <person name="Wilkinson J."/>
            <person name="Wilson A."/>
            <person name="Yadav S."/>
            <person name="Young G."/>
            <person name="Yu Q."/>
            <person name="Zembek L."/>
            <person name="Zhong D."/>
            <person name="Zimmer A."/>
            <person name="Zwirko Z."/>
            <person name="Jaffe D.B."/>
            <person name="Alvarez P."/>
            <person name="Brockman W."/>
            <person name="Butler J."/>
            <person name="Chin C."/>
            <person name="Gnerre S."/>
            <person name="Grabherr M."/>
            <person name="Kleber M."/>
            <person name="Mauceli E."/>
            <person name="MacCallum I."/>
        </authorList>
    </citation>
    <scope>NUCLEOTIDE SEQUENCE [LARGE SCALE GENOMIC DNA]</scope>
    <source>
        <strain evidence="2">MSH-3 / Tucson 14011-0111.49</strain>
    </source>
</reference>
<dbReference type="Proteomes" id="UP000008744">
    <property type="component" value="Unassembled WGS sequence"/>
</dbReference>
<evidence type="ECO:0000313" key="2">
    <source>
        <dbReference type="Proteomes" id="UP000008744"/>
    </source>
</evidence>
<name>B4G2C2_DROPE</name>
<dbReference type="HOGENOM" id="CLU_2673699_0_0_1"/>
<keyword evidence="2" id="KW-1185">Reference proteome</keyword>
<dbReference type="AlphaFoldDB" id="B4G2C2"/>
<dbReference type="EMBL" id="CH479179">
    <property type="protein sequence ID" value="EDW23967.1"/>
    <property type="molecule type" value="Genomic_DNA"/>
</dbReference>